<comment type="caution">
    <text evidence="2">The sequence shown here is derived from an EMBL/GenBank/DDBJ whole genome shotgun (WGS) entry which is preliminary data.</text>
</comment>
<dbReference type="GO" id="GO:0045046">
    <property type="term" value="P:protein import into peroxisome membrane"/>
    <property type="evidence" value="ECO:0007669"/>
    <property type="project" value="TreeGrafter"/>
</dbReference>
<organism evidence="2 3">
    <name type="scientific">Kingdonia uniflora</name>
    <dbReference type="NCBI Taxonomy" id="39325"/>
    <lineage>
        <taxon>Eukaryota</taxon>
        <taxon>Viridiplantae</taxon>
        <taxon>Streptophyta</taxon>
        <taxon>Embryophyta</taxon>
        <taxon>Tracheophyta</taxon>
        <taxon>Spermatophyta</taxon>
        <taxon>Magnoliopsida</taxon>
        <taxon>Ranunculales</taxon>
        <taxon>Circaeasteraceae</taxon>
        <taxon>Kingdonia</taxon>
    </lineage>
</organism>
<dbReference type="OrthoDB" id="45930at2759"/>
<keyword evidence="1" id="KW-0472">Membrane</keyword>
<dbReference type="PANTHER" id="PTHR28080:SF1">
    <property type="entry name" value="PEROXISOMAL BIOGENESIS FACTOR 3"/>
    <property type="match status" value="1"/>
</dbReference>
<evidence type="ECO:0000256" key="1">
    <source>
        <dbReference type="SAM" id="Phobius"/>
    </source>
</evidence>
<reference evidence="2 3" key="1">
    <citation type="journal article" date="2020" name="IScience">
        <title>Genome Sequencing of the Endangered Kingdonia uniflora (Circaeasteraceae, Ranunculales) Reveals Potential Mechanisms of Evolutionary Specialization.</title>
        <authorList>
            <person name="Sun Y."/>
            <person name="Deng T."/>
            <person name="Zhang A."/>
            <person name="Moore M.J."/>
            <person name="Landis J.B."/>
            <person name="Lin N."/>
            <person name="Zhang H."/>
            <person name="Zhang X."/>
            <person name="Huang J."/>
            <person name="Zhang X."/>
            <person name="Sun H."/>
            <person name="Wang H."/>
        </authorList>
    </citation>
    <scope>NUCLEOTIDE SEQUENCE [LARGE SCALE GENOMIC DNA]</scope>
    <source>
        <strain evidence="2">TB1705</strain>
        <tissue evidence="2">Leaf</tissue>
    </source>
</reference>
<keyword evidence="3" id="KW-1185">Reference proteome</keyword>
<keyword evidence="1" id="KW-1133">Transmembrane helix</keyword>
<dbReference type="AlphaFoldDB" id="A0A7J7PC58"/>
<dbReference type="Proteomes" id="UP000541444">
    <property type="component" value="Unassembled WGS sequence"/>
</dbReference>
<gene>
    <name evidence="2" type="ORF">GIB67_040933</name>
</gene>
<evidence type="ECO:0000313" key="3">
    <source>
        <dbReference type="Proteomes" id="UP000541444"/>
    </source>
</evidence>
<dbReference type="PANTHER" id="PTHR28080">
    <property type="entry name" value="PEROXISOMAL BIOGENESIS FACTOR 3"/>
    <property type="match status" value="1"/>
</dbReference>
<protein>
    <submittedName>
        <fullName evidence="2">Uncharacterized protein</fullName>
    </submittedName>
</protein>
<name>A0A7J7PC58_9MAGN</name>
<sequence length="101" mass="11877">MLPIMSVSRRHKRKVFTIVGVLGSSYVLYKLYVAHKQKLFDLEREIEVERETEEAIKAQLQSDFENIQRIAYVSTLPYSMNNLRERLLEGLDQMQSKKRGS</sequence>
<dbReference type="GO" id="GO:0005778">
    <property type="term" value="C:peroxisomal membrane"/>
    <property type="evidence" value="ECO:0007669"/>
    <property type="project" value="InterPro"/>
</dbReference>
<dbReference type="EMBL" id="JACGCM010000006">
    <property type="protein sequence ID" value="KAF6177035.1"/>
    <property type="molecule type" value="Genomic_DNA"/>
</dbReference>
<dbReference type="InterPro" id="IPR006966">
    <property type="entry name" value="Peroxin-3"/>
</dbReference>
<dbReference type="GO" id="GO:0030674">
    <property type="term" value="F:protein-macromolecule adaptor activity"/>
    <property type="evidence" value="ECO:0007669"/>
    <property type="project" value="TreeGrafter"/>
</dbReference>
<accession>A0A7J7PC58</accession>
<proteinExistence type="predicted"/>
<evidence type="ECO:0000313" key="2">
    <source>
        <dbReference type="EMBL" id="KAF6177035.1"/>
    </source>
</evidence>
<keyword evidence="1" id="KW-0812">Transmembrane</keyword>
<feature type="transmembrane region" description="Helical" evidence="1">
    <location>
        <begin position="15"/>
        <end position="34"/>
    </location>
</feature>